<evidence type="ECO:0000313" key="1">
    <source>
        <dbReference type="EMBL" id="OYN89636.1"/>
    </source>
</evidence>
<evidence type="ECO:0000313" key="2">
    <source>
        <dbReference type="Proteomes" id="UP000216533"/>
    </source>
</evidence>
<sequence length="190" mass="20324">MLTTLMTPMPPVPDNADDDLHLWVPAAPVRHQLQFLASALRLSPAAVALSCNLTSPIIRRLVSGVRMPRRLPAAYARQIADVPIERLATRLALRVPVGLLVRSVGELLRRGHRLDTIADLLGVTPTTLAATLTGPDRYQGSTSLRTLVTAMAACWDIGADLPGSESADVLNMLWGGEDDDEPAVDAPDGP</sequence>
<dbReference type="Proteomes" id="UP000216533">
    <property type="component" value="Unassembled WGS sequence"/>
</dbReference>
<organism evidence="1 2">
    <name type="scientific">Parenemella sanctibonifatiensis</name>
    <dbReference type="NCBI Taxonomy" id="2016505"/>
    <lineage>
        <taxon>Bacteria</taxon>
        <taxon>Bacillati</taxon>
        <taxon>Actinomycetota</taxon>
        <taxon>Actinomycetes</taxon>
        <taxon>Propionibacteriales</taxon>
        <taxon>Propionibacteriaceae</taxon>
        <taxon>Parenemella</taxon>
    </lineage>
</organism>
<reference evidence="1 2" key="1">
    <citation type="submission" date="2017-07" db="EMBL/GenBank/DDBJ databases">
        <title>Draft whole genome sequences of clinical Proprionibacteriaceae strains.</title>
        <authorList>
            <person name="Bernier A.-M."/>
            <person name="Bernard K."/>
            <person name="Domingo M.-C."/>
        </authorList>
    </citation>
    <scope>NUCLEOTIDE SEQUENCE [LARGE SCALE GENOMIC DNA]</scope>
    <source>
        <strain evidence="1 2">NML 160184</strain>
    </source>
</reference>
<accession>A0A255EDK6</accession>
<dbReference type="EMBL" id="NMVI01000008">
    <property type="protein sequence ID" value="OYN89636.1"/>
    <property type="molecule type" value="Genomic_DNA"/>
</dbReference>
<protein>
    <submittedName>
        <fullName evidence="1">Uncharacterized protein</fullName>
    </submittedName>
</protein>
<dbReference type="AlphaFoldDB" id="A0A255EDK6"/>
<comment type="caution">
    <text evidence="1">The sequence shown here is derived from an EMBL/GenBank/DDBJ whole genome shotgun (WGS) entry which is preliminary data.</text>
</comment>
<proteinExistence type="predicted"/>
<dbReference type="RefSeq" id="WP_094449842.1">
    <property type="nucleotide sequence ID" value="NZ_NMVI01000008.1"/>
</dbReference>
<name>A0A255EDK6_9ACTN</name>
<gene>
    <name evidence="1" type="ORF">CGZ92_02665</name>
</gene>